<protein>
    <submittedName>
        <fullName evidence="1">Uncharacterized protein</fullName>
    </submittedName>
</protein>
<gene>
    <name evidence="1" type="ORF">PROAA_2630009</name>
</gene>
<sequence length="76" mass="8159">MCRSCFANLFIVSPIVVRIPQLVKLDSENAPTLTHAPDFRGRGAPRKPLMVSDCGAESLPGRAVHLLDHSLAGCGF</sequence>
<dbReference type="EMBL" id="FLQY01000183">
    <property type="protein sequence ID" value="SBT08250.1"/>
    <property type="molecule type" value="Genomic_DNA"/>
</dbReference>
<reference evidence="1 2" key="1">
    <citation type="submission" date="2016-06" db="EMBL/GenBank/DDBJ databases">
        <authorList>
            <person name="Kjaerup R.B."/>
            <person name="Dalgaard T.S."/>
            <person name="Juul-Madsen H.R."/>
        </authorList>
    </citation>
    <scope>NUCLEOTIDE SEQUENCE [LARGE SCALE GENOMIC DNA]</scope>
    <source>
        <strain evidence="1">2</strain>
    </source>
</reference>
<keyword evidence="2" id="KW-1185">Reference proteome</keyword>
<name>A0A1A8XT52_9RHOO</name>
<evidence type="ECO:0000313" key="1">
    <source>
        <dbReference type="EMBL" id="SBT08250.1"/>
    </source>
</evidence>
<proteinExistence type="predicted"/>
<dbReference type="Proteomes" id="UP000199600">
    <property type="component" value="Unassembled WGS sequence"/>
</dbReference>
<organism evidence="1 2">
    <name type="scientific">Candidatus Propionivibrio aalborgensis</name>
    <dbReference type="NCBI Taxonomy" id="1860101"/>
    <lineage>
        <taxon>Bacteria</taxon>
        <taxon>Pseudomonadati</taxon>
        <taxon>Pseudomonadota</taxon>
        <taxon>Betaproteobacteria</taxon>
        <taxon>Rhodocyclales</taxon>
        <taxon>Rhodocyclaceae</taxon>
        <taxon>Propionivibrio</taxon>
    </lineage>
</organism>
<accession>A0A1A8XT52</accession>
<dbReference type="AlphaFoldDB" id="A0A1A8XT52"/>
<evidence type="ECO:0000313" key="2">
    <source>
        <dbReference type="Proteomes" id="UP000199600"/>
    </source>
</evidence>